<dbReference type="InterPro" id="IPR009875">
    <property type="entry name" value="PilZ_domain"/>
</dbReference>
<accession>A0A117UUW4</accession>
<keyword evidence="3" id="KW-1185">Reference proteome</keyword>
<dbReference type="GO" id="GO:0035438">
    <property type="term" value="F:cyclic-di-GMP binding"/>
    <property type="evidence" value="ECO:0007669"/>
    <property type="project" value="InterPro"/>
</dbReference>
<organism evidence="2 3">
    <name type="scientific">Novosphingobium fuchskuhlense</name>
    <dbReference type="NCBI Taxonomy" id="1117702"/>
    <lineage>
        <taxon>Bacteria</taxon>
        <taxon>Pseudomonadati</taxon>
        <taxon>Pseudomonadota</taxon>
        <taxon>Alphaproteobacteria</taxon>
        <taxon>Sphingomonadales</taxon>
        <taxon>Sphingomonadaceae</taxon>
        <taxon>Novosphingobium</taxon>
    </lineage>
</organism>
<name>A0A117UUW4_9SPHN</name>
<dbReference type="RefSeq" id="WP_067910695.1">
    <property type="nucleotide sequence ID" value="NZ_KQ954245.1"/>
</dbReference>
<sequence>MSAEMSEQRPQQERQSERRPLMVRVQYRRTIVRLAAQILDLSRHGLRLAGMERLRVGECVWITLPGLPPRQAKVVWTDRFEAGCAFIEPLHEAVFDAIVAGHMH</sequence>
<evidence type="ECO:0000313" key="3">
    <source>
        <dbReference type="Proteomes" id="UP000058012"/>
    </source>
</evidence>
<dbReference type="EMBL" id="LLZS01000007">
    <property type="protein sequence ID" value="KUR71278.1"/>
    <property type="molecule type" value="Genomic_DNA"/>
</dbReference>
<dbReference type="Pfam" id="PF07238">
    <property type="entry name" value="PilZ"/>
    <property type="match status" value="1"/>
</dbReference>
<dbReference type="SUPFAM" id="SSF141371">
    <property type="entry name" value="PilZ domain-like"/>
    <property type="match status" value="1"/>
</dbReference>
<dbReference type="Proteomes" id="UP000058012">
    <property type="component" value="Unassembled WGS sequence"/>
</dbReference>
<feature type="domain" description="PilZ" evidence="1">
    <location>
        <begin position="12"/>
        <end position="95"/>
    </location>
</feature>
<dbReference type="AlphaFoldDB" id="A0A117UUW4"/>
<protein>
    <recommendedName>
        <fullName evidence="1">PilZ domain-containing protein</fullName>
    </recommendedName>
</protein>
<dbReference type="STRING" id="1117702.AQZ52_11500"/>
<reference evidence="2 3" key="1">
    <citation type="submission" date="2015-10" db="EMBL/GenBank/DDBJ databases">
        <title>Draft genome sequence of Novosphingobium fuchskuhlense DSM 25065 isolated from a surface water sample of the southwest basin of Lake Grosse Fuchskuhle.</title>
        <authorList>
            <person name="Ruckert C."/>
            <person name="Winkler A."/>
            <person name="Glaeser J."/>
            <person name="Grossart H.-P."/>
            <person name="Kalinowski J."/>
            <person name="Glaeser S."/>
        </authorList>
    </citation>
    <scope>NUCLEOTIDE SEQUENCE [LARGE SCALE GENOMIC DNA]</scope>
    <source>
        <strain evidence="2 3">FNE08-7</strain>
    </source>
</reference>
<dbReference type="OrthoDB" id="9795572at2"/>
<evidence type="ECO:0000259" key="1">
    <source>
        <dbReference type="Pfam" id="PF07238"/>
    </source>
</evidence>
<evidence type="ECO:0000313" key="2">
    <source>
        <dbReference type="EMBL" id="KUR71278.1"/>
    </source>
</evidence>
<gene>
    <name evidence="2" type="ORF">AQZ52_11500</name>
</gene>
<comment type="caution">
    <text evidence="2">The sequence shown here is derived from an EMBL/GenBank/DDBJ whole genome shotgun (WGS) entry which is preliminary data.</text>
</comment>
<proteinExistence type="predicted"/>